<dbReference type="SUPFAM" id="SSF53697">
    <property type="entry name" value="SIS domain"/>
    <property type="match status" value="1"/>
</dbReference>
<dbReference type="InterPro" id="IPR017552">
    <property type="entry name" value="PHI/rmpB"/>
</dbReference>
<dbReference type="PANTHER" id="PTHR43443">
    <property type="entry name" value="3-HEXULOSE-6-PHOSPHATE ISOMERASE"/>
    <property type="match status" value="1"/>
</dbReference>
<dbReference type="STRING" id="926566.Terro_1473"/>
<protein>
    <submittedName>
        <fullName evidence="4">6-phospho 3-hexuloisomerase</fullName>
    </submittedName>
</protein>
<evidence type="ECO:0000256" key="1">
    <source>
        <dbReference type="ARBA" id="ARBA00009235"/>
    </source>
</evidence>
<dbReference type="GO" id="GO:1901135">
    <property type="term" value="P:carbohydrate derivative metabolic process"/>
    <property type="evidence" value="ECO:0007669"/>
    <property type="project" value="InterPro"/>
</dbReference>
<dbReference type="Gene3D" id="3.40.50.10490">
    <property type="entry name" value="Glucose-6-phosphate isomerase like protein, domain 1"/>
    <property type="match status" value="1"/>
</dbReference>
<accession>I3ZEW2</accession>
<dbReference type="CDD" id="cd05005">
    <property type="entry name" value="SIS_PHI"/>
    <property type="match status" value="1"/>
</dbReference>
<dbReference type="Proteomes" id="UP000006056">
    <property type="component" value="Chromosome"/>
</dbReference>
<sequence>MSGKTRAKREDGLKARAILAQGNALGPDHTITPRGHPTIRSPTVRIRALTTDRGWPKRTSPHPTNMPHQAPPETNDLTTARTLLLEEVQTTLNAVDPTQLQTAADLILTSPRIFLYGAGRSGLALKMVAMRLMHLGLQAYVAGETTTPSLATGDLLLVASASGTTTSVLNAAEIAKKTGAKILAITTAPASKLGQLADAIVLLPAASKSDTAERASQQYAGSLFEQAVLLVMDTLFHALWKSGPQTSEELLKRHANLE</sequence>
<evidence type="ECO:0000313" key="4">
    <source>
        <dbReference type="EMBL" id="AFL87780.1"/>
    </source>
</evidence>
<dbReference type="PATRIC" id="fig|926566.3.peg.1455"/>
<dbReference type="KEGG" id="trs:Terro_1473"/>
<dbReference type="GO" id="GO:0097367">
    <property type="term" value="F:carbohydrate derivative binding"/>
    <property type="evidence" value="ECO:0007669"/>
    <property type="project" value="InterPro"/>
</dbReference>
<evidence type="ECO:0000313" key="5">
    <source>
        <dbReference type="Proteomes" id="UP000006056"/>
    </source>
</evidence>
<evidence type="ECO:0000256" key="2">
    <source>
        <dbReference type="SAM" id="MobiDB-lite"/>
    </source>
</evidence>
<feature type="region of interest" description="Disordered" evidence="2">
    <location>
        <begin position="53"/>
        <end position="73"/>
    </location>
</feature>
<dbReference type="NCBIfam" id="TIGR03127">
    <property type="entry name" value="RuMP_HxlB"/>
    <property type="match status" value="1"/>
</dbReference>
<reference evidence="4 5" key="1">
    <citation type="submission" date="2012-06" db="EMBL/GenBank/DDBJ databases">
        <title>Complete genome of Terriglobus roseus DSM 18391.</title>
        <authorList>
            <consortium name="US DOE Joint Genome Institute (JGI-PGF)"/>
            <person name="Lucas S."/>
            <person name="Copeland A."/>
            <person name="Lapidus A."/>
            <person name="Glavina del Rio T."/>
            <person name="Dalin E."/>
            <person name="Tice H."/>
            <person name="Bruce D."/>
            <person name="Goodwin L."/>
            <person name="Pitluck S."/>
            <person name="Peters L."/>
            <person name="Mikhailova N."/>
            <person name="Munk A.C.C."/>
            <person name="Kyrpides N."/>
            <person name="Mavromatis K."/>
            <person name="Ivanova N."/>
            <person name="Brettin T."/>
            <person name="Detter J.C."/>
            <person name="Han C."/>
            <person name="Larimer F."/>
            <person name="Land M."/>
            <person name="Hauser L."/>
            <person name="Markowitz V."/>
            <person name="Cheng J.-F."/>
            <person name="Hugenholtz P."/>
            <person name="Woyke T."/>
            <person name="Wu D."/>
            <person name="Brambilla E."/>
            <person name="Klenk H.-P."/>
            <person name="Eisen J.A."/>
        </authorList>
    </citation>
    <scope>NUCLEOTIDE SEQUENCE [LARGE SCALE GENOMIC DNA]</scope>
    <source>
        <strain evidence="5">DSM 18391 / NRRL B-41598 / KBS 63</strain>
    </source>
</reference>
<dbReference type="AlphaFoldDB" id="I3ZEW2"/>
<name>I3ZEW2_TERRK</name>
<dbReference type="eggNOG" id="COG0794">
    <property type="taxonomic scope" value="Bacteria"/>
</dbReference>
<dbReference type="Pfam" id="PF01380">
    <property type="entry name" value="SIS"/>
    <property type="match status" value="1"/>
</dbReference>
<dbReference type="HOGENOM" id="CLU_094236_2_0_0"/>
<dbReference type="InterPro" id="IPR001347">
    <property type="entry name" value="SIS_dom"/>
</dbReference>
<dbReference type="EMBL" id="CP003379">
    <property type="protein sequence ID" value="AFL87780.1"/>
    <property type="molecule type" value="Genomic_DNA"/>
</dbReference>
<keyword evidence="5" id="KW-1185">Reference proteome</keyword>
<organism evidence="4 5">
    <name type="scientific">Terriglobus roseus (strain DSM 18391 / NRRL B-41598 / KBS 63)</name>
    <dbReference type="NCBI Taxonomy" id="926566"/>
    <lineage>
        <taxon>Bacteria</taxon>
        <taxon>Pseudomonadati</taxon>
        <taxon>Acidobacteriota</taxon>
        <taxon>Terriglobia</taxon>
        <taxon>Terriglobales</taxon>
        <taxon>Acidobacteriaceae</taxon>
        <taxon>Terriglobus</taxon>
    </lineage>
</organism>
<dbReference type="GO" id="GO:0016853">
    <property type="term" value="F:isomerase activity"/>
    <property type="evidence" value="ECO:0007669"/>
    <property type="project" value="UniProtKB-KW"/>
</dbReference>
<gene>
    <name evidence="4" type="ordered locus">Terro_1473</name>
</gene>
<evidence type="ECO:0000259" key="3">
    <source>
        <dbReference type="PROSITE" id="PS51464"/>
    </source>
</evidence>
<comment type="similarity">
    <text evidence="1">Belongs to the SIS family. PHI subfamily.</text>
</comment>
<dbReference type="InterPro" id="IPR046348">
    <property type="entry name" value="SIS_dom_sf"/>
</dbReference>
<feature type="domain" description="SIS" evidence="3">
    <location>
        <begin position="103"/>
        <end position="237"/>
    </location>
</feature>
<dbReference type="PROSITE" id="PS51464">
    <property type="entry name" value="SIS"/>
    <property type="match status" value="1"/>
</dbReference>
<keyword evidence="4" id="KW-0413">Isomerase</keyword>
<proteinExistence type="inferred from homology"/>
<dbReference type="PANTHER" id="PTHR43443:SF1">
    <property type="entry name" value="3-HEXULOSE-6-PHOSPHATE ISOMERASE"/>
    <property type="match status" value="1"/>
</dbReference>